<protein>
    <submittedName>
        <fullName evidence="1">Uncharacterized protein</fullName>
    </submittedName>
</protein>
<organism evidence="1 2">
    <name type="scientific">Knipowitschia caucasica</name>
    <name type="common">Caucasian dwarf goby</name>
    <name type="synonym">Pomatoschistus caucasicus</name>
    <dbReference type="NCBI Taxonomy" id="637954"/>
    <lineage>
        <taxon>Eukaryota</taxon>
        <taxon>Metazoa</taxon>
        <taxon>Chordata</taxon>
        <taxon>Craniata</taxon>
        <taxon>Vertebrata</taxon>
        <taxon>Euteleostomi</taxon>
        <taxon>Actinopterygii</taxon>
        <taxon>Neopterygii</taxon>
        <taxon>Teleostei</taxon>
        <taxon>Neoteleostei</taxon>
        <taxon>Acanthomorphata</taxon>
        <taxon>Gobiaria</taxon>
        <taxon>Gobiiformes</taxon>
        <taxon>Gobioidei</taxon>
        <taxon>Gobiidae</taxon>
        <taxon>Gobiinae</taxon>
        <taxon>Knipowitschia</taxon>
    </lineage>
</organism>
<proteinExistence type="predicted"/>
<reference evidence="1 2" key="1">
    <citation type="submission" date="2024-04" db="EMBL/GenBank/DDBJ databases">
        <authorList>
            <person name="Waldvogel A.-M."/>
            <person name="Schoenle A."/>
        </authorList>
    </citation>
    <scope>NUCLEOTIDE SEQUENCE [LARGE SCALE GENOMIC DNA]</scope>
</reference>
<keyword evidence="2" id="KW-1185">Reference proteome</keyword>
<evidence type="ECO:0000313" key="1">
    <source>
        <dbReference type="EMBL" id="CAL1594239.1"/>
    </source>
</evidence>
<accession>A0AAV2KX59</accession>
<dbReference type="EMBL" id="OZ035842">
    <property type="protein sequence ID" value="CAL1594239.1"/>
    <property type="molecule type" value="Genomic_DNA"/>
</dbReference>
<evidence type="ECO:0000313" key="2">
    <source>
        <dbReference type="Proteomes" id="UP001497482"/>
    </source>
</evidence>
<sequence length="150" mass="16156">MQRGPPRSHIIIIINDLSMLDRILEPIPFNSERSYPCVSVSRPYPCLIPVSLCPGLTPVCLCPGLIPVSLCPGLIPVSLCPGLIPVLTLGVCVQALCLCPGLIPVRLCPGLVSVSRPYPSLVLTLSVEQSSLLQLHLLTDKRVICREELG</sequence>
<gene>
    <name evidence="1" type="ORF">KC01_LOCUS23221</name>
</gene>
<dbReference type="Proteomes" id="UP001497482">
    <property type="component" value="Chromosome 20"/>
</dbReference>
<name>A0AAV2KX59_KNICA</name>
<dbReference type="AlphaFoldDB" id="A0AAV2KX59"/>